<dbReference type="Proteomes" id="UP001497623">
    <property type="component" value="Unassembled WGS sequence"/>
</dbReference>
<dbReference type="InterPro" id="IPR045189">
    <property type="entry name" value="UBR4-like"/>
</dbReference>
<dbReference type="InterPro" id="IPR045841">
    <property type="entry name" value="E3_UBR4_N"/>
</dbReference>
<evidence type="ECO:0000313" key="3">
    <source>
        <dbReference type="EMBL" id="CAL4107714.1"/>
    </source>
</evidence>
<reference evidence="3 4" key="1">
    <citation type="submission" date="2024-05" db="EMBL/GenBank/DDBJ databases">
        <authorList>
            <person name="Wallberg A."/>
        </authorList>
    </citation>
    <scope>NUCLEOTIDE SEQUENCE [LARGE SCALE GENOMIC DNA]</scope>
</reference>
<feature type="non-terminal residue" evidence="3">
    <location>
        <position position="1"/>
    </location>
</feature>
<accession>A0AAV2QYI8</accession>
<feature type="region of interest" description="Disordered" evidence="1">
    <location>
        <begin position="230"/>
        <end position="271"/>
    </location>
</feature>
<evidence type="ECO:0000259" key="2">
    <source>
        <dbReference type="Pfam" id="PF19423"/>
    </source>
</evidence>
<protein>
    <recommendedName>
        <fullName evidence="2">E3 ubiquitin-protein ligase UBR4 N-terminal domain-containing protein</fullName>
    </recommendedName>
</protein>
<gene>
    <name evidence="3" type="ORF">MNOR_LOCUS18636</name>
</gene>
<feature type="region of interest" description="Disordered" evidence="1">
    <location>
        <begin position="72"/>
        <end position="94"/>
    </location>
</feature>
<evidence type="ECO:0000313" key="4">
    <source>
        <dbReference type="Proteomes" id="UP001497623"/>
    </source>
</evidence>
<dbReference type="Pfam" id="PF19423">
    <property type="entry name" value="E3_UBR4_N"/>
    <property type="match status" value="1"/>
</dbReference>
<dbReference type="AlphaFoldDB" id="A0AAV2QYI8"/>
<dbReference type="EMBL" id="CAXKWB010013432">
    <property type="protein sequence ID" value="CAL4107714.1"/>
    <property type="molecule type" value="Genomic_DNA"/>
</dbReference>
<dbReference type="PANTHER" id="PTHR21725">
    <property type="entry name" value="E3 UBIQUITIN-PROTEIN LIGASE UBR4"/>
    <property type="match status" value="1"/>
</dbReference>
<feature type="compositionally biased region" description="Polar residues" evidence="1">
    <location>
        <begin position="243"/>
        <end position="257"/>
    </location>
</feature>
<feature type="non-terminal residue" evidence="3">
    <location>
        <position position="594"/>
    </location>
</feature>
<dbReference type="PANTHER" id="PTHR21725:SF1">
    <property type="entry name" value="E3 UBIQUITIN-PROTEIN LIGASE UBR4"/>
    <property type="match status" value="1"/>
</dbReference>
<evidence type="ECO:0000256" key="1">
    <source>
        <dbReference type="SAM" id="MobiDB-lite"/>
    </source>
</evidence>
<organism evidence="3 4">
    <name type="scientific">Meganyctiphanes norvegica</name>
    <name type="common">Northern krill</name>
    <name type="synonym">Thysanopoda norvegica</name>
    <dbReference type="NCBI Taxonomy" id="48144"/>
    <lineage>
        <taxon>Eukaryota</taxon>
        <taxon>Metazoa</taxon>
        <taxon>Ecdysozoa</taxon>
        <taxon>Arthropoda</taxon>
        <taxon>Crustacea</taxon>
        <taxon>Multicrustacea</taxon>
        <taxon>Malacostraca</taxon>
        <taxon>Eumalacostraca</taxon>
        <taxon>Eucarida</taxon>
        <taxon>Euphausiacea</taxon>
        <taxon>Euphausiidae</taxon>
        <taxon>Meganyctiphanes</taxon>
    </lineage>
</organism>
<proteinExistence type="predicted"/>
<sequence>TPPPPREDDLETAAPAIAEKALDLFNVILNAVRSSTRAGGHHVQNLQLMGSWLLMTGLQQLMVMLSSPCTASASQQQDKKDDKGRSPTKKETPRINLTKVQQGFGVVCVALASQGVTLMTGLLEDVKVEGWTPGRSPEPAHLDPLATYTATERLARLFSALPLNQLLFYLATISYRKACSLKRSHRALGEGDTFSISDSTTYYEDDFSEGSLGEEDDDSVIIGPWFEEPCSTPGEGGAPDDSATGTGVVTQHQQHTNSSSSPDDSQAKPLHRHNSNVTSIVPEKGEPHGFISLASHIFLLMNSYLVESECAYVQQYVRGGLAETHMVVLAAIIRDLDRETQRSDSGTLTSYLGPVLGSLYDEFSYALYRYSHNVIASGLLSETLQNTLLAQLGVSPWVPDSDWPLQVLPRTLTILAQILLLRQRRDKDELKCDSDTACVLIWQRVISTLTKSINNPPAPDVETEDLNVEHGQLLLFLFHSLQLMQKKSVLLSVASAVVSVAPCINKPMKDIQLLYLSRLLLIFDYLMKNLYEAPQLLIEQVQWNLFKAISWQYDPGNAMKDSSTSQGKMFHVWRVLEDNYRKNFTQDDQALQPR</sequence>
<comment type="caution">
    <text evidence="3">The sequence shown here is derived from an EMBL/GenBank/DDBJ whole genome shotgun (WGS) entry which is preliminary data.</text>
</comment>
<keyword evidence="4" id="KW-1185">Reference proteome</keyword>
<feature type="domain" description="E3 ubiquitin-protein ligase UBR4 N-terminal" evidence="2">
    <location>
        <begin position="6"/>
        <end position="594"/>
    </location>
</feature>
<name>A0AAV2QYI8_MEGNR</name>
<feature type="compositionally biased region" description="Basic and acidic residues" evidence="1">
    <location>
        <begin position="77"/>
        <end position="93"/>
    </location>
</feature>